<reference evidence="1 2" key="1">
    <citation type="submission" date="2016-01" db="EMBL/GenBank/DDBJ databases">
        <title>Complete genome and mega plasmid sequence of Sphingomonas panacis DCY99 elicits systemic resistance in rice to Xanthomonas oryzae.</title>
        <authorList>
            <person name="Kim Y.J."/>
            <person name="Yang D.C."/>
            <person name="Sing P."/>
        </authorList>
    </citation>
    <scope>NUCLEOTIDE SEQUENCE [LARGE SCALE GENOMIC DNA]</scope>
    <source>
        <strain evidence="1 2">DCY99</strain>
    </source>
</reference>
<dbReference type="RefSeq" id="WP_069205720.1">
    <property type="nucleotide sequence ID" value="NZ_CP014168.1"/>
</dbReference>
<dbReference type="OrthoDB" id="4731620at2"/>
<dbReference type="Gene3D" id="3.30.70.100">
    <property type="match status" value="1"/>
</dbReference>
<name>A0A1B3ZCM4_9SPHN</name>
<keyword evidence="2" id="KW-1185">Reference proteome</keyword>
<proteinExistence type="predicted"/>
<dbReference type="STRING" id="1560345.AWL63_15645"/>
<dbReference type="AlphaFoldDB" id="A0A1B3ZCM4"/>
<evidence type="ECO:0000313" key="1">
    <source>
        <dbReference type="EMBL" id="AOH85179.1"/>
    </source>
</evidence>
<evidence type="ECO:0000313" key="2">
    <source>
        <dbReference type="Proteomes" id="UP000094256"/>
    </source>
</evidence>
<accession>A0A1B3ZCM4</accession>
<protein>
    <submittedName>
        <fullName evidence="1">REDY-like protein HapK</fullName>
    </submittedName>
</protein>
<dbReference type="KEGG" id="span:AWL63_15645"/>
<sequence length="106" mass="11702">MTRIIVLVNLKPGKSAADYERWALTTDLPTVNALKSIDGFTLFQSTGLLGSDAKPPYDYVEILDINDMDLFGQEASTETMGRIAAEFNEWSTPTFILTRQVTGEPA</sequence>
<dbReference type="Pfam" id="PF11639">
    <property type="entry name" value="HapK"/>
    <property type="match status" value="1"/>
</dbReference>
<dbReference type="InterPro" id="IPR021667">
    <property type="entry name" value="HapK"/>
</dbReference>
<dbReference type="Proteomes" id="UP000094256">
    <property type="component" value="Chromosome"/>
</dbReference>
<organism evidence="1 2">
    <name type="scientific">Sphingomonas panacis</name>
    <dbReference type="NCBI Taxonomy" id="1560345"/>
    <lineage>
        <taxon>Bacteria</taxon>
        <taxon>Pseudomonadati</taxon>
        <taxon>Pseudomonadota</taxon>
        <taxon>Alphaproteobacteria</taxon>
        <taxon>Sphingomonadales</taxon>
        <taxon>Sphingomonadaceae</taxon>
        <taxon>Sphingomonas</taxon>
    </lineage>
</organism>
<dbReference type="EMBL" id="CP014168">
    <property type="protein sequence ID" value="AOH85179.1"/>
    <property type="molecule type" value="Genomic_DNA"/>
</dbReference>
<gene>
    <name evidence="1" type="ORF">AWL63_15645</name>
</gene>